<comment type="caution">
    <text evidence="2">The sequence shown here is derived from an EMBL/GenBank/DDBJ whole genome shotgun (WGS) entry which is preliminary data.</text>
</comment>
<dbReference type="InterPro" id="IPR046341">
    <property type="entry name" value="SET_dom_sf"/>
</dbReference>
<dbReference type="AlphaFoldDB" id="A0AAD2FC13"/>
<dbReference type="InterPro" id="IPR001214">
    <property type="entry name" value="SET_dom"/>
</dbReference>
<reference evidence="2" key="1">
    <citation type="submission" date="2023-08" db="EMBL/GenBank/DDBJ databases">
        <authorList>
            <person name="Audoor S."/>
            <person name="Bilcke G."/>
        </authorList>
    </citation>
    <scope>NUCLEOTIDE SEQUENCE</scope>
</reference>
<dbReference type="Proteomes" id="UP001295423">
    <property type="component" value="Unassembled WGS sequence"/>
</dbReference>
<protein>
    <recommendedName>
        <fullName evidence="1">SET domain-containing protein</fullName>
    </recommendedName>
</protein>
<evidence type="ECO:0000259" key="1">
    <source>
        <dbReference type="PROSITE" id="PS50280"/>
    </source>
</evidence>
<dbReference type="Pfam" id="PF00856">
    <property type="entry name" value="SET"/>
    <property type="match status" value="1"/>
</dbReference>
<dbReference type="Gene3D" id="2.170.270.10">
    <property type="entry name" value="SET domain"/>
    <property type="match status" value="1"/>
</dbReference>
<evidence type="ECO:0000313" key="3">
    <source>
        <dbReference type="Proteomes" id="UP001295423"/>
    </source>
</evidence>
<feature type="domain" description="SET" evidence="1">
    <location>
        <begin position="26"/>
        <end position="195"/>
    </location>
</feature>
<proteinExistence type="predicted"/>
<dbReference type="EMBL" id="CAKOGP040000001">
    <property type="protein sequence ID" value="CAJ1909308.1"/>
    <property type="molecule type" value="Genomic_DNA"/>
</dbReference>
<gene>
    <name evidence="2" type="ORF">CYCCA115_LOCUS538</name>
</gene>
<evidence type="ECO:0000313" key="2">
    <source>
        <dbReference type="EMBL" id="CAJ1909308.1"/>
    </source>
</evidence>
<organism evidence="2 3">
    <name type="scientific">Cylindrotheca closterium</name>
    <dbReference type="NCBI Taxonomy" id="2856"/>
    <lineage>
        <taxon>Eukaryota</taxon>
        <taxon>Sar</taxon>
        <taxon>Stramenopiles</taxon>
        <taxon>Ochrophyta</taxon>
        <taxon>Bacillariophyta</taxon>
        <taxon>Bacillariophyceae</taxon>
        <taxon>Bacillariophycidae</taxon>
        <taxon>Bacillariales</taxon>
        <taxon>Bacillariaceae</taxon>
        <taxon>Cylindrotheca</taxon>
    </lineage>
</organism>
<name>A0AAD2FC13_9STRA</name>
<dbReference type="SUPFAM" id="SSF82199">
    <property type="entry name" value="SET domain"/>
    <property type="match status" value="1"/>
</dbReference>
<accession>A0AAD2FC13</accession>
<dbReference type="PROSITE" id="PS50280">
    <property type="entry name" value="SET"/>
    <property type="match status" value="1"/>
</dbReference>
<sequence>MDKLQDLKFWNSQSSQLKTLNSQIVKSLEVKKSSIPGAGLGLFASKNIKAGSIVSFYPAHTLGIEHGDEFLFVSNTDQNREYFQQHPPDTSSYLHATDQPIFNRPSFMSSIPEIKEAPVYLDVNPNVPVSPAWVSHYINDGATLRENSIAGVEDYYRNSKASKNCIHVPFGPSPIMATVATKKIKKGQELFTSYGCVYWIGVQYRDEDSAPMTKEIQEQIKESAQDLFAAMNVVSTRYQTATQALEEVFREI</sequence>
<keyword evidence="3" id="KW-1185">Reference proteome</keyword>